<reference evidence="1 2" key="1">
    <citation type="journal article" date="2006" name="Proc. Natl. Acad. Sci. U.S.A.">
        <title>Burkholderia xenovorans LB400 harbors a multi-replicon, 9.73-Mbp genome shaped for versatility.</title>
        <authorList>
            <person name="Chain P.S."/>
            <person name="Denef V.J."/>
            <person name="Konstantinidis K.T."/>
            <person name="Vergez L.M."/>
            <person name="Agullo L."/>
            <person name="Reyes V.L."/>
            <person name="Hauser L."/>
            <person name="Cordova M."/>
            <person name="Gomez L."/>
            <person name="Gonzalez M."/>
            <person name="Land M."/>
            <person name="Lao V."/>
            <person name="Larimer F."/>
            <person name="LiPuma J.J."/>
            <person name="Mahenthiralingam E."/>
            <person name="Malfatti S.A."/>
            <person name="Marx C.J."/>
            <person name="Parnell J.J."/>
            <person name="Ramette A."/>
            <person name="Richardson P."/>
            <person name="Seeger M."/>
            <person name="Smith D."/>
            <person name="Spilker T."/>
            <person name="Sul W.J."/>
            <person name="Tsoi T.V."/>
            <person name="Ulrich L.E."/>
            <person name="Zhulin I.B."/>
            <person name="Tiedje J.M."/>
        </authorList>
    </citation>
    <scope>NUCLEOTIDE SEQUENCE [LARGE SCALE GENOMIC DNA]</scope>
    <source>
        <strain evidence="1 2">LB400</strain>
    </source>
</reference>
<dbReference type="AlphaFoldDB" id="Q13W70"/>
<sequence length="136" mass="15564">MKFAPLPTTIKRHIVRALACFDTPSEVVRQVREQFNVQITRASAQRYDPTRAAGETLSEELRTLFFDTREHFVEELEKLPLAHRATRLRRLESLYDRASESGNLKAALGALALAAKEMQPFEYQDVDDSDNPDEVE</sequence>
<dbReference type="Pfam" id="PF10045">
    <property type="entry name" value="DUF2280"/>
    <property type="match status" value="1"/>
</dbReference>
<dbReference type="EMBL" id="CP000270">
    <property type="protein sequence ID" value="ABE31669.1"/>
    <property type="molecule type" value="Genomic_DNA"/>
</dbReference>
<gene>
    <name evidence="1" type="ORF">Bxe_A1284</name>
</gene>
<dbReference type="Proteomes" id="UP000001817">
    <property type="component" value="Chromosome 1"/>
</dbReference>
<keyword evidence="2" id="KW-1185">Reference proteome</keyword>
<protein>
    <recommendedName>
        <fullName evidence="3">DUF2280 domain-containing protein</fullName>
    </recommendedName>
</protein>
<dbReference type="PATRIC" id="fig|266265.5.peg.3291"/>
<evidence type="ECO:0008006" key="3">
    <source>
        <dbReference type="Google" id="ProtNLM"/>
    </source>
</evidence>
<proteinExistence type="predicted"/>
<dbReference type="KEGG" id="bxb:DR64_3445"/>
<dbReference type="RefSeq" id="WP_011489230.1">
    <property type="nucleotide sequence ID" value="NC_007951.1"/>
</dbReference>
<dbReference type="OrthoDB" id="6464700at2"/>
<dbReference type="InterPro" id="IPR018738">
    <property type="entry name" value="DUF2280"/>
</dbReference>
<accession>Q13W70</accession>
<evidence type="ECO:0000313" key="1">
    <source>
        <dbReference type="EMBL" id="ABE31669.1"/>
    </source>
</evidence>
<dbReference type="KEGG" id="bxe:Bxe_A1284"/>
<evidence type="ECO:0000313" key="2">
    <source>
        <dbReference type="Proteomes" id="UP000001817"/>
    </source>
</evidence>
<dbReference type="STRING" id="266265.Bxe_A1284"/>
<organism evidence="1 2">
    <name type="scientific">Paraburkholderia xenovorans (strain LB400)</name>
    <dbReference type="NCBI Taxonomy" id="266265"/>
    <lineage>
        <taxon>Bacteria</taxon>
        <taxon>Pseudomonadati</taxon>
        <taxon>Pseudomonadota</taxon>
        <taxon>Betaproteobacteria</taxon>
        <taxon>Burkholderiales</taxon>
        <taxon>Burkholderiaceae</taxon>
        <taxon>Paraburkholderia</taxon>
    </lineage>
</organism>
<name>Q13W70_PARXL</name>
<dbReference type="eggNOG" id="COG5556">
    <property type="taxonomic scope" value="Bacteria"/>
</dbReference>